<dbReference type="GO" id="GO:2000134">
    <property type="term" value="P:negative regulation of G1/S transition of mitotic cell cycle"/>
    <property type="evidence" value="ECO:0007669"/>
    <property type="project" value="TreeGrafter"/>
</dbReference>
<reference evidence="12" key="1">
    <citation type="submission" date="2025-08" db="UniProtKB">
        <authorList>
            <consortium name="RefSeq"/>
        </authorList>
    </citation>
    <scope>IDENTIFICATION</scope>
</reference>
<dbReference type="RefSeq" id="XP_026686341.1">
    <property type="nucleotide sequence ID" value="XM_026830540.1"/>
</dbReference>
<feature type="domain" description="Retinoblastoma-associated protein N-terminal" evidence="9">
    <location>
        <begin position="100"/>
        <end position="244"/>
    </location>
</feature>
<gene>
    <name evidence="12" type="primary">LOC103518861</name>
</gene>
<dbReference type="GeneID" id="103518861"/>
<dbReference type="Gene3D" id="1.10.472.140">
    <property type="match status" value="1"/>
</dbReference>
<keyword evidence="11" id="KW-1185">Reference proteome</keyword>
<feature type="region of interest" description="Disordered" evidence="8">
    <location>
        <begin position="472"/>
        <end position="499"/>
    </location>
</feature>
<dbReference type="GO" id="GO:0030154">
    <property type="term" value="P:cell differentiation"/>
    <property type="evidence" value="ECO:0007669"/>
    <property type="project" value="TreeGrafter"/>
</dbReference>
<accession>A0A3Q0JD31</accession>
<sequence>MGQLADNETAHQHQELCMALNIDSTTAKEAWNAYKEMSHHYTLEGSQLHWLGCSLYVSCRKATVPTVNSNRTIEGNLVCLTSLLKHCKLGCSLYVSCRKATVPTVNSNRTIEGNLVCLTSLLKHCKMSLNQFLNKCRKWADMRKLPDSFRSKIARLERNFAVSKVIFTKYLPMFKEMFKPPDLDELLMHVRHNKKKMIHCTSTKVFEFTWILFVLTKAEYLDVSNDLVNSFHLLIATCDLIYANVIQSKLRDIVNPDFEGMPSNFLDSHFAPLDDPPCIISILCKHHDGLLMEAKSIKEYCWRNYMSKLLSKQKLRGNIEDLSAILEPENFDYNFKVVNKMYEEYILSVGDFDERIFLPKFQSFDETAPGSSGPGLDDLSPAPAPGGAPPEVDFGIDFTSFRRNLRQMTPRTPLTGRHYLSKRDLEYGNVTPVKTATQSISRLNLLCGRDPNPSPALTRIFDLPLTAKFQSFDETAPGSSGPGLDDLSPAPAPGGAPPEVDFGIDFTSFRRNLRQMTPRTPLTGRHYLSKRDLEYGNVTPVKTATQSISRLNLLCGRDPNPSPALTRIFEACNKNPQPLIDSVLTNLGDKFTQHYSASGDTARDFAEKRLSVAVCLYYKLLESILADEQKKPAYDFNVLLSLQIFHETLFACCIEIVIFCYNSNSFPWILSVLGIEPYHFYKVIEVTLASQLRSPLVISGQREGEESAPAPGGGATPVSDRFQSPITRRGGTTPQPGPASRIQSKYSYWVTLASQLRSPLVISGQREGEESAPAPGGGATPVSDRFQSPITRRGGTTPQPGPASRIQIVQGGSPTRVIVPPLSSQLSRMADPLEDAKGGDTPKRTGSLGLFFRKFYHLAFVRMEELCSQLHIDDEELKHKIWTCFEYSITHGLDNDGEHIMKSLKSSDFETPCRDKGGDFGTDSRFKPDSQTPFGSHSKTRFNEWRVSDKFGLFIRSLDHTVFPLTPAGNSNTYCFTRSPAKDLHAINSMIRSDFDSASSGGSQLISSRKRPLQLDPPLLVGGKKANFGESKPINRKLQALVGERQSVLQIGSSTAGPN</sequence>
<feature type="region of interest" description="Disordered" evidence="8">
    <location>
        <begin position="701"/>
        <end position="741"/>
    </location>
</feature>
<dbReference type="PANTHER" id="PTHR13742">
    <property type="entry name" value="RETINOBLASTOMA-ASSOCIATED PROTEIN RB -RELATED"/>
    <property type="match status" value="1"/>
</dbReference>
<keyword evidence="7" id="KW-0131">Cell cycle</keyword>
<dbReference type="Pfam" id="PF01857">
    <property type="entry name" value="RB_B"/>
    <property type="match status" value="1"/>
</dbReference>
<dbReference type="SUPFAM" id="SSF47954">
    <property type="entry name" value="Cyclin-like"/>
    <property type="match status" value="2"/>
</dbReference>
<evidence type="ECO:0000313" key="12">
    <source>
        <dbReference type="RefSeq" id="XP_026686341.1"/>
    </source>
</evidence>
<organism evidence="11 12">
    <name type="scientific">Diaphorina citri</name>
    <name type="common">Asian citrus psyllid</name>
    <dbReference type="NCBI Taxonomy" id="121845"/>
    <lineage>
        <taxon>Eukaryota</taxon>
        <taxon>Metazoa</taxon>
        <taxon>Ecdysozoa</taxon>
        <taxon>Arthropoda</taxon>
        <taxon>Hexapoda</taxon>
        <taxon>Insecta</taxon>
        <taxon>Pterygota</taxon>
        <taxon>Neoptera</taxon>
        <taxon>Paraneoptera</taxon>
        <taxon>Hemiptera</taxon>
        <taxon>Sternorrhyncha</taxon>
        <taxon>Psylloidea</taxon>
        <taxon>Psyllidae</taxon>
        <taxon>Diaphorininae</taxon>
        <taxon>Diaphorina</taxon>
    </lineage>
</organism>
<evidence type="ECO:0000256" key="8">
    <source>
        <dbReference type="SAM" id="MobiDB-lite"/>
    </source>
</evidence>
<dbReference type="PaxDb" id="121845-A0A3Q0JD31"/>
<dbReference type="AlphaFoldDB" id="A0A3Q0JD31"/>
<comment type="similarity">
    <text evidence="2">Belongs to the retinoblastoma protein (RB) family.</text>
</comment>
<evidence type="ECO:0000259" key="10">
    <source>
        <dbReference type="SMART" id="SM01368"/>
    </source>
</evidence>
<dbReference type="InterPro" id="IPR024599">
    <property type="entry name" value="RB_N"/>
</dbReference>
<evidence type="ECO:0000256" key="7">
    <source>
        <dbReference type="ARBA" id="ARBA00023306"/>
    </source>
</evidence>
<keyword evidence="6" id="KW-0539">Nucleus</keyword>
<evidence type="ECO:0000256" key="1">
    <source>
        <dbReference type="ARBA" id="ARBA00004123"/>
    </source>
</evidence>
<dbReference type="Pfam" id="PF11934">
    <property type="entry name" value="DUF3452"/>
    <property type="match status" value="1"/>
</dbReference>
<dbReference type="InterPro" id="IPR002720">
    <property type="entry name" value="RB_A"/>
</dbReference>
<feature type="region of interest" description="Disordered" evidence="8">
    <location>
        <begin position="765"/>
        <end position="814"/>
    </location>
</feature>
<evidence type="ECO:0000313" key="11">
    <source>
        <dbReference type="Proteomes" id="UP000079169"/>
    </source>
</evidence>
<evidence type="ECO:0000259" key="9">
    <source>
        <dbReference type="SMART" id="SM01367"/>
    </source>
</evidence>
<dbReference type="SMART" id="SM01367">
    <property type="entry name" value="DUF3452"/>
    <property type="match status" value="1"/>
</dbReference>
<evidence type="ECO:0000256" key="6">
    <source>
        <dbReference type="ARBA" id="ARBA00023242"/>
    </source>
</evidence>
<dbReference type="Proteomes" id="UP000079169">
    <property type="component" value="Unplaced"/>
</dbReference>
<keyword evidence="4" id="KW-0805">Transcription regulation</keyword>
<evidence type="ECO:0000256" key="5">
    <source>
        <dbReference type="ARBA" id="ARBA00023163"/>
    </source>
</evidence>
<dbReference type="SMART" id="SM01368">
    <property type="entry name" value="RB_A"/>
    <property type="match status" value="1"/>
</dbReference>
<evidence type="ECO:0000256" key="3">
    <source>
        <dbReference type="ARBA" id="ARBA00022491"/>
    </source>
</evidence>
<evidence type="ECO:0000256" key="4">
    <source>
        <dbReference type="ARBA" id="ARBA00023015"/>
    </source>
</evidence>
<keyword evidence="5" id="KW-0804">Transcription</keyword>
<feature type="domain" description="Retinoblastoma-associated protein A-box" evidence="10">
    <location>
        <begin position="539"/>
        <end position="698"/>
    </location>
</feature>
<dbReference type="InterPro" id="IPR036915">
    <property type="entry name" value="Cyclin-like_sf"/>
</dbReference>
<dbReference type="Pfam" id="PF01858">
    <property type="entry name" value="RB_A"/>
    <property type="match status" value="1"/>
</dbReference>
<dbReference type="GO" id="GO:0005634">
    <property type="term" value="C:nucleus"/>
    <property type="evidence" value="ECO:0007669"/>
    <property type="project" value="UniProtKB-SubCell"/>
</dbReference>
<dbReference type="GO" id="GO:0006357">
    <property type="term" value="P:regulation of transcription by RNA polymerase II"/>
    <property type="evidence" value="ECO:0007669"/>
    <property type="project" value="InterPro"/>
</dbReference>
<feature type="region of interest" description="Disordered" evidence="8">
    <location>
        <begin position="367"/>
        <end position="389"/>
    </location>
</feature>
<comment type="subcellular location">
    <subcellularLocation>
        <location evidence="1">Nucleus</location>
    </subcellularLocation>
</comment>
<keyword evidence="3" id="KW-0678">Repressor</keyword>
<feature type="compositionally biased region" description="Polar residues" evidence="8">
    <location>
        <begin position="785"/>
        <end position="798"/>
    </location>
</feature>
<dbReference type="InterPro" id="IPR002719">
    <property type="entry name" value="RB_B"/>
</dbReference>
<protein>
    <submittedName>
        <fullName evidence="12">Retinoblastoma-like protein 2</fullName>
    </submittedName>
</protein>
<dbReference type="Gene3D" id="1.10.472.10">
    <property type="entry name" value="Cyclin-like"/>
    <property type="match status" value="3"/>
</dbReference>
<evidence type="ECO:0000256" key="2">
    <source>
        <dbReference type="ARBA" id="ARBA00009475"/>
    </source>
</evidence>
<dbReference type="GO" id="GO:0005667">
    <property type="term" value="C:transcription regulator complex"/>
    <property type="evidence" value="ECO:0007669"/>
    <property type="project" value="TreeGrafter"/>
</dbReference>
<dbReference type="InterPro" id="IPR028309">
    <property type="entry name" value="RB_fam"/>
</dbReference>
<dbReference type="GO" id="GO:0000785">
    <property type="term" value="C:chromatin"/>
    <property type="evidence" value="ECO:0007669"/>
    <property type="project" value="TreeGrafter"/>
</dbReference>
<dbReference type="GO" id="GO:0000977">
    <property type="term" value="F:RNA polymerase II transcription regulatory region sequence-specific DNA binding"/>
    <property type="evidence" value="ECO:0007669"/>
    <property type="project" value="TreeGrafter"/>
</dbReference>
<proteinExistence type="inferred from homology"/>
<dbReference type="PANTHER" id="PTHR13742:SF17">
    <property type="entry name" value="RE32990P-RELATED"/>
    <property type="match status" value="1"/>
</dbReference>
<dbReference type="KEGG" id="dci:103518861"/>
<feature type="compositionally biased region" description="Polar residues" evidence="8">
    <location>
        <begin position="721"/>
        <end position="734"/>
    </location>
</feature>
<dbReference type="STRING" id="121845.A0A3Q0JD31"/>
<name>A0A3Q0JD31_DIACI</name>